<dbReference type="Proteomes" id="UP000790580">
    <property type="component" value="Unassembled WGS sequence"/>
</dbReference>
<proteinExistence type="predicted"/>
<dbReference type="InterPro" id="IPR003008">
    <property type="entry name" value="Tubulin_FtsZ_GTPase"/>
</dbReference>
<dbReference type="Gene3D" id="3.40.50.1440">
    <property type="entry name" value="Tubulin/FtsZ, GTPase domain"/>
    <property type="match status" value="1"/>
</dbReference>
<dbReference type="SUPFAM" id="SSF55307">
    <property type="entry name" value="Tubulin C-terminal domain-like"/>
    <property type="match status" value="1"/>
</dbReference>
<dbReference type="InterPro" id="IPR045061">
    <property type="entry name" value="FtsZ/CetZ"/>
</dbReference>
<dbReference type="EMBL" id="JAHQCR010000047">
    <property type="protein sequence ID" value="MBU9722037.1"/>
    <property type="molecule type" value="Genomic_DNA"/>
</dbReference>
<keyword evidence="2" id="KW-0342">GTP-binding</keyword>
<evidence type="ECO:0000313" key="4">
    <source>
        <dbReference type="Proteomes" id="UP000790580"/>
    </source>
</evidence>
<evidence type="ECO:0000313" key="3">
    <source>
        <dbReference type="EMBL" id="MBU9722037.1"/>
    </source>
</evidence>
<dbReference type="PANTHER" id="PTHR30314">
    <property type="entry name" value="CELL DIVISION PROTEIN FTSZ-RELATED"/>
    <property type="match status" value="1"/>
</dbReference>
<evidence type="ECO:0000256" key="1">
    <source>
        <dbReference type="ARBA" id="ARBA00022741"/>
    </source>
</evidence>
<dbReference type="InterPro" id="IPR036525">
    <property type="entry name" value="Tubulin/FtsZ_GTPase_sf"/>
</dbReference>
<keyword evidence="3" id="KW-0131">Cell cycle</keyword>
<sequence>MDEPIIIYDLKQELHNQDIHYLLKRENVNICFFRFVGGNPSETDEVFKQLYRLKDSRTIVFGIFRFPFRFEGKQRMEIAIDQYFKLKKVCDSIIYFYSDGMMETLEEGTSIRDANILFEEFEKAPIRAIEEMVKNTGDINIDIRDIQSFIRNKDGALFVRTFEGNSFDEPLKHLISTPYLSQNFAEGNQLMVNIGYTNDVDMDAFRQINLRINDLFHKMEIFKIGSYLMDKPGRRLKITVMANGIVDPFEQKEDTKNLPLYRYWFANKWRKVTQKEKQNDWFSVMNKTAETIKKDRLQ</sequence>
<reference evidence="3 4" key="1">
    <citation type="submission" date="2021-06" db="EMBL/GenBank/DDBJ databases">
        <title>Bacillus sp. RD4P76, an endophyte from a halophyte.</title>
        <authorList>
            <person name="Sun J.-Q."/>
        </authorList>
    </citation>
    <scope>NUCLEOTIDE SEQUENCE [LARGE SCALE GENOMIC DNA]</scope>
    <source>
        <strain evidence="3 4">JCM 17098</strain>
    </source>
</reference>
<dbReference type="GO" id="GO:0051301">
    <property type="term" value="P:cell division"/>
    <property type="evidence" value="ECO:0007669"/>
    <property type="project" value="UniProtKB-KW"/>
</dbReference>
<name>A0ABS6JXU4_9BACI</name>
<evidence type="ECO:0000256" key="2">
    <source>
        <dbReference type="ARBA" id="ARBA00023134"/>
    </source>
</evidence>
<dbReference type="InterPro" id="IPR008280">
    <property type="entry name" value="Tub_FtsZ_C"/>
</dbReference>
<dbReference type="PANTHER" id="PTHR30314:SF3">
    <property type="entry name" value="MITOCHONDRIAL DIVISION PROTEIN FSZA"/>
    <property type="match status" value="1"/>
</dbReference>
<dbReference type="RefSeq" id="WP_088075254.1">
    <property type="nucleotide sequence ID" value="NZ_JAHQCR010000047.1"/>
</dbReference>
<keyword evidence="3" id="KW-0132">Cell division</keyword>
<dbReference type="SUPFAM" id="SSF52490">
    <property type="entry name" value="Tubulin nucleotide-binding domain-like"/>
    <property type="match status" value="1"/>
</dbReference>
<protein>
    <submittedName>
        <fullName evidence="3">Cell division protein FtsZ</fullName>
    </submittedName>
</protein>
<keyword evidence="1" id="KW-0547">Nucleotide-binding</keyword>
<dbReference type="PRINTS" id="PR00423">
    <property type="entry name" value="CELLDVISFTSZ"/>
</dbReference>
<gene>
    <name evidence="3" type="ORF">KS407_11385</name>
</gene>
<organism evidence="3 4">
    <name type="scientific">Evansella alkalicola</name>
    <dbReference type="NCBI Taxonomy" id="745819"/>
    <lineage>
        <taxon>Bacteria</taxon>
        <taxon>Bacillati</taxon>
        <taxon>Bacillota</taxon>
        <taxon>Bacilli</taxon>
        <taxon>Bacillales</taxon>
        <taxon>Bacillaceae</taxon>
        <taxon>Evansella</taxon>
    </lineage>
</organism>
<comment type="caution">
    <text evidence="3">The sequence shown here is derived from an EMBL/GenBank/DDBJ whole genome shotgun (WGS) entry which is preliminary data.</text>
</comment>
<keyword evidence="4" id="KW-1185">Reference proteome</keyword>
<accession>A0ABS6JXU4</accession>